<name>A0A1G9URK5_9EURY</name>
<organism evidence="1 2">
    <name type="scientific">Halogranum gelatinilyticum</name>
    <dbReference type="NCBI Taxonomy" id="660521"/>
    <lineage>
        <taxon>Archaea</taxon>
        <taxon>Methanobacteriati</taxon>
        <taxon>Methanobacteriota</taxon>
        <taxon>Stenosarchaea group</taxon>
        <taxon>Halobacteria</taxon>
        <taxon>Halobacteriales</taxon>
        <taxon>Haloferacaceae</taxon>
    </lineage>
</organism>
<evidence type="ECO:0000313" key="2">
    <source>
        <dbReference type="Proteomes" id="UP000199451"/>
    </source>
</evidence>
<dbReference type="RefSeq" id="WP_139173333.1">
    <property type="nucleotide sequence ID" value="NZ_FNHL01000002.1"/>
</dbReference>
<dbReference type="EMBL" id="FNHL01000002">
    <property type="protein sequence ID" value="SDM62520.1"/>
    <property type="molecule type" value="Genomic_DNA"/>
</dbReference>
<evidence type="ECO:0000313" key="1">
    <source>
        <dbReference type="EMBL" id="SDM62520.1"/>
    </source>
</evidence>
<dbReference type="AlphaFoldDB" id="A0A1G9URK5"/>
<sequence length="154" mass="17359">MSETSNPFAAMFEMQRRSMEQSQKAVHQSLNFQKQMAKTVRDSLHSGKAVQETSMDVSQTAVEAYLDMFEATVPGDETAYDSMHEAVADQFEALHGANEETWAAFEETLEENGHAFDDFVDQYGEYFDDSIDAYLETLGQVEDQTEAATIELDE</sequence>
<protein>
    <recommendedName>
        <fullName evidence="3">Phasin protein</fullName>
    </recommendedName>
</protein>
<dbReference type="OrthoDB" id="178099at2157"/>
<gene>
    <name evidence="1" type="ORF">SAMN04487949_2305</name>
</gene>
<reference evidence="2" key="1">
    <citation type="submission" date="2016-10" db="EMBL/GenBank/DDBJ databases">
        <authorList>
            <person name="Varghese N."/>
            <person name="Submissions S."/>
        </authorList>
    </citation>
    <scope>NUCLEOTIDE SEQUENCE [LARGE SCALE GENOMIC DNA]</scope>
    <source>
        <strain evidence="2">CGMCC 1.10119</strain>
    </source>
</reference>
<dbReference type="STRING" id="660521.SAMN04487949_2305"/>
<dbReference type="Proteomes" id="UP000199451">
    <property type="component" value="Unassembled WGS sequence"/>
</dbReference>
<evidence type="ECO:0008006" key="3">
    <source>
        <dbReference type="Google" id="ProtNLM"/>
    </source>
</evidence>
<proteinExistence type="predicted"/>
<keyword evidence="2" id="KW-1185">Reference proteome</keyword>
<accession>A0A1G9URK5</accession>